<protein>
    <submittedName>
        <fullName evidence="1">Uncharacterized protein</fullName>
    </submittedName>
</protein>
<accession>A0ABU6X5D3</accession>
<keyword evidence="2" id="KW-1185">Reference proteome</keyword>
<evidence type="ECO:0000313" key="1">
    <source>
        <dbReference type="EMBL" id="MED6193072.1"/>
    </source>
</evidence>
<organism evidence="1 2">
    <name type="scientific">Stylosanthes scabra</name>
    <dbReference type="NCBI Taxonomy" id="79078"/>
    <lineage>
        <taxon>Eukaryota</taxon>
        <taxon>Viridiplantae</taxon>
        <taxon>Streptophyta</taxon>
        <taxon>Embryophyta</taxon>
        <taxon>Tracheophyta</taxon>
        <taxon>Spermatophyta</taxon>
        <taxon>Magnoliopsida</taxon>
        <taxon>eudicotyledons</taxon>
        <taxon>Gunneridae</taxon>
        <taxon>Pentapetalae</taxon>
        <taxon>rosids</taxon>
        <taxon>fabids</taxon>
        <taxon>Fabales</taxon>
        <taxon>Fabaceae</taxon>
        <taxon>Papilionoideae</taxon>
        <taxon>50 kb inversion clade</taxon>
        <taxon>dalbergioids sensu lato</taxon>
        <taxon>Dalbergieae</taxon>
        <taxon>Pterocarpus clade</taxon>
        <taxon>Stylosanthes</taxon>
    </lineage>
</organism>
<comment type="caution">
    <text evidence="1">The sequence shown here is derived from an EMBL/GenBank/DDBJ whole genome shotgun (WGS) entry which is preliminary data.</text>
</comment>
<dbReference type="Proteomes" id="UP001341840">
    <property type="component" value="Unassembled WGS sequence"/>
</dbReference>
<proteinExistence type="predicted"/>
<sequence length="115" mass="12854">MAGKGTSKRKAKPPCRRSWRIAALYRTTNQVQNEHEVIAISSDSELQTEGNKDVEAEAGEVPPIKEGIAEENLPKNDVYDALWAMLDAESDNDAEEIQGQWDLDNVLDNWGRNAE</sequence>
<gene>
    <name evidence="1" type="ORF">PIB30_015505</name>
</gene>
<evidence type="ECO:0000313" key="2">
    <source>
        <dbReference type="Proteomes" id="UP001341840"/>
    </source>
</evidence>
<name>A0ABU6X5D3_9FABA</name>
<reference evidence="1 2" key="1">
    <citation type="journal article" date="2023" name="Plants (Basel)">
        <title>Bridging the Gap: Combining Genomics and Transcriptomics Approaches to Understand Stylosanthes scabra, an Orphan Legume from the Brazilian Caatinga.</title>
        <authorList>
            <person name="Ferreira-Neto J.R.C."/>
            <person name="da Silva M.D."/>
            <person name="Binneck E."/>
            <person name="de Melo N.F."/>
            <person name="da Silva R.H."/>
            <person name="de Melo A.L.T.M."/>
            <person name="Pandolfi V."/>
            <person name="Bustamante F.O."/>
            <person name="Brasileiro-Vidal A.C."/>
            <person name="Benko-Iseppon A.M."/>
        </authorList>
    </citation>
    <scope>NUCLEOTIDE SEQUENCE [LARGE SCALE GENOMIC DNA]</scope>
    <source>
        <tissue evidence="1">Leaves</tissue>
    </source>
</reference>
<dbReference type="EMBL" id="JASCZI010211491">
    <property type="protein sequence ID" value="MED6193072.1"/>
    <property type="molecule type" value="Genomic_DNA"/>
</dbReference>